<evidence type="ECO:0000256" key="1">
    <source>
        <dbReference type="SAM" id="MobiDB-lite"/>
    </source>
</evidence>
<protein>
    <recommendedName>
        <fullName evidence="5">Man1/Src1 C-terminal domain-containing protein</fullName>
    </recommendedName>
</protein>
<feature type="transmembrane region" description="Helical" evidence="2">
    <location>
        <begin position="204"/>
        <end position="223"/>
    </location>
</feature>
<dbReference type="EMBL" id="JAPFFF010000037">
    <property type="protein sequence ID" value="KAK8842958.1"/>
    <property type="molecule type" value="Genomic_DNA"/>
</dbReference>
<keyword evidence="2" id="KW-1133">Transmembrane helix</keyword>
<evidence type="ECO:0008006" key="5">
    <source>
        <dbReference type="Google" id="ProtNLM"/>
    </source>
</evidence>
<feature type="compositionally biased region" description="Low complexity" evidence="1">
    <location>
        <begin position="22"/>
        <end position="40"/>
    </location>
</feature>
<evidence type="ECO:0000256" key="2">
    <source>
        <dbReference type="SAM" id="Phobius"/>
    </source>
</evidence>
<keyword evidence="2" id="KW-0472">Membrane</keyword>
<reference evidence="3 4" key="1">
    <citation type="submission" date="2024-04" db="EMBL/GenBank/DDBJ databases">
        <title>Tritrichomonas musculus Genome.</title>
        <authorList>
            <person name="Alves-Ferreira E."/>
            <person name="Grigg M."/>
            <person name="Lorenzi H."/>
            <person name="Galac M."/>
        </authorList>
    </citation>
    <scope>NUCLEOTIDE SEQUENCE [LARGE SCALE GENOMIC DNA]</scope>
    <source>
        <strain evidence="3 4">EAF2021</strain>
    </source>
</reference>
<keyword evidence="2" id="KW-0812">Transmembrane</keyword>
<feature type="transmembrane region" description="Helical" evidence="2">
    <location>
        <begin position="60"/>
        <end position="79"/>
    </location>
</feature>
<evidence type="ECO:0000313" key="3">
    <source>
        <dbReference type="EMBL" id="KAK8842958.1"/>
    </source>
</evidence>
<gene>
    <name evidence="3" type="ORF">M9Y10_025824</name>
</gene>
<keyword evidence="4" id="KW-1185">Reference proteome</keyword>
<feature type="region of interest" description="Disordered" evidence="1">
    <location>
        <begin position="1"/>
        <end position="47"/>
    </location>
</feature>
<comment type="caution">
    <text evidence="3">The sequence shown here is derived from an EMBL/GenBank/DDBJ whole genome shotgun (WGS) entry which is preliminary data.</text>
</comment>
<name>A0ABR2HAT5_9EUKA</name>
<accession>A0ABR2HAT5</accession>
<organism evidence="3 4">
    <name type="scientific">Tritrichomonas musculus</name>
    <dbReference type="NCBI Taxonomy" id="1915356"/>
    <lineage>
        <taxon>Eukaryota</taxon>
        <taxon>Metamonada</taxon>
        <taxon>Parabasalia</taxon>
        <taxon>Tritrichomonadida</taxon>
        <taxon>Tritrichomonadidae</taxon>
        <taxon>Tritrichomonas</taxon>
    </lineage>
</organism>
<evidence type="ECO:0000313" key="4">
    <source>
        <dbReference type="Proteomes" id="UP001470230"/>
    </source>
</evidence>
<sequence length="227" mass="26275">MPKKVLPKTPDSIFDPVEYETSSRGSTPTPQRSRSRSPTPKFSPLRSPKRNQITPWYERFLISNITFYTFLILTFLLILTVSRTLVGVNYCDDVENFEPDCIKCPSNAICNGTKYHCVEGSYLYKDLCIKYNSPNERSIEIIPRIEELIGKKTVFSIKDVLNQKEFDGFTEEQIKIAIHLSDKYVVNNDGESIDVRWNRDRVNLILYFSLGFSLLIFLLSVFFRSSI</sequence>
<dbReference type="Proteomes" id="UP001470230">
    <property type="component" value="Unassembled WGS sequence"/>
</dbReference>
<proteinExistence type="predicted"/>